<evidence type="ECO:0000313" key="3">
    <source>
        <dbReference type="EMBL" id="MFC0077331.1"/>
    </source>
</evidence>
<sequence length="636" mass="73186">MAKQLELFDILNESLYLIQADVFPDTESDEVEFKSAAGGFPKDFWKTYSSFANTNGGIIVLGVKEKNGKFYFDGLSKDQLIKYQKEFWNSVNNPQSVSANILKNSDVREYNLGGNIVLCFNIPPAERKQKPIHLTPNPFSNTYKRNYEGDYQCKDEEVRRMLADADLSFSPDSRILEGYLMDDIDSNSLKQYRQIFATLRPSHPWISLNDMEFLEYIGGYRKDRKSQKEGFTLAGMLMFGKSVSIVDEECCPKFFPEYREILSENEDTRWTDRVYPDGTWESNLFQFYKLVYPKLSSRLPKPFQLNKGQRLEDTPAHTALREAFVNALIHSDYSAPGSIIIKSYPNSFTFTNPGTLLVTLTQFYKGGISQCRNTNLQKMFLMMGSAEKAGSGVNKILSGWSSSHWRRPYVVTENEPDRIILEMPMFSIIPEETLSDLKHMFGDNVETLGKDELTALAVCHIEGDITNIRLQYLVDKHKTDITKMLQELCKNNYLVSENKSRWTTYRLNYENNMDSYEVNLDSSWRNLDSSSPQIPTSTGKLDTSIRNLDSSTNNMDSTTNSMDSNRKQKRVKYDELEKEIIGVCSLEYKSVAQIASEINKTEKYLKNDILPKMIANEKLTKMYSDNHPNQKYIARK</sequence>
<dbReference type="InterPro" id="IPR007421">
    <property type="entry name" value="Schlafen_AlbA_2_dom"/>
</dbReference>
<accession>A0ABV6BPE4</accession>
<dbReference type="Gene3D" id="3.30.565.60">
    <property type="match status" value="1"/>
</dbReference>
<gene>
    <name evidence="3" type="ORF">ACFFLS_09785</name>
</gene>
<proteinExistence type="predicted"/>
<dbReference type="Gene3D" id="3.30.950.30">
    <property type="entry name" value="Schlafen, AAA domain"/>
    <property type="match status" value="1"/>
</dbReference>
<evidence type="ECO:0000256" key="1">
    <source>
        <dbReference type="SAM" id="MobiDB-lite"/>
    </source>
</evidence>
<dbReference type="PANTHER" id="PTHR30595">
    <property type="entry name" value="GLPR-RELATED TRANSCRIPTIONAL REPRESSOR"/>
    <property type="match status" value="1"/>
</dbReference>
<reference evidence="3 4" key="1">
    <citation type="submission" date="2024-09" db="EMBL/GenBank/DDBJ databases">
        <authorList>
            <person name="Sun Q."/>
            <person name="Mori K."/>
        </authorList>
    </citation>
    <scope>NUCLEOTIDE SEQUENCE [LARGE SCALE GENOMIC DNA]</scope>
    <source>
        <strain evidence="3 4">CGMCC 1.12926</strain>
    </source>
</reference>
<feature type="domain" description="Schlafen AlbA-2" evidence="2">
    <location>
        <begin position="27"/>
        <end position="150"/>
    </location>
</feature>
<dbReference type="Pfam" id="PF13749">
    <property type="entry name" value="HATPase_c_4"/>
    <property type="match status" value="1"/>
</dbReference>
<organism evidence="3 4">
    <name type="scientific">Flavobacterium procerum</name>
    <dbReference type="NCBI Taxonomy" id="1455569"/>
    <lineage>
        <taxon>Bacteria</taxon>
        <taxon>Pseudomonadati</taxon>
        <taxon>Bacteroidota</taxon>
        <taxon>Flavobacteriia</taxon>
        <taxon>Flavobacteriales</taxon>
        <taxon>Flavobacteriaceae</taxon>
        <taxon>Flavobacterium</taxon>
    </lineage>
</organism>
<dbReference type="EMBL" id="JBHLYW010000008">
    <property type="protein sequence ID" value="MFC0077331.1"/>
    <property type="molecule type" value="Genomic_DNA"/>
</dbReference>
<dbReference type="InterPro" id="IPR038461">
    <property type="entry name" value="Schlafen_AlbA_2_dom_sf"/>
</dbReference>
<dbReference type="PANTHER" id="PTHR30595:SF6">
    <property type="entry name" value="SCHLAFEN ALBA-2 DOMAIN-CONTAINING PROTEIN"/>
    <property type="match status" value="1"/>
</dbReference>
<dbReference type="Pfam" id="PF04326">
    <property type="entry name" value="SLFN_AlbA_2"/>
    <property type="match status" value="1"/>
</dbReference>
<dbReference type="InterPro" id="IPR038475">
    <property type="entry name" value="RecG_C_sf"/>
</dbReference>
<protein>
    <submittedName>
        <fullName evidence="3">RNA-binding domain-containing protein</fullName>
    </submittedName>
</protein>
<keyword evidence="4" id="KW-1185">Reference proteome</keyword>
<evidence type="ECO:0000313" key="4">
    <source>
        <dbReference type="Proteomes" id="UP001589734"/>
    </source>
</evidence>
<name>A0ABV6BPE4_9FLAO</name>
<comment type="caution">
    <text evidence="3">The sequence shown here is derived from an EMBL/GenBank/DDBJ whole genome shotgun (WGS) entry which is preliminary data.</text>
</comment>
<feature type="compositionally biased region" description="Low complexity" evidence="1">
    <location>
        <begin position="549"/>
        <end position="563"/>
    </location>
</feature>
<feature type="compositionally biased region" description="Polar residues" evidence="1">
    <location>
        <begin position="529"/>
        <end position="548"/>
    </location>
</feature>
<dbReference type="RefSeq" id="WP_379685202.1">
    <property type="nucleotide sequence ID" value="NZ_JBHLYW010000008.1"/>
</dbReference>
<feature type="region of interest" description="Disordered" evidence="1">
    <location>
        <begin position="529"/>
        <end position="567"/>
    </location>
</feature>
<evidence type="ECO:0000259" key="2">
    <source>
        <dbReference type="Pfam" id="PF04326"/>
    </source>
</evidence>
<dbReference type="Proteomes" id="UP001589734">
    <property type="component" value="Unassembled WGS sequence"/>
</dbReference>